<dbReference type="InterPro" id="IPR050922">
    <property type="entry name" value="LytR/CpsA/Psr_CW_biosynth"/>
</dbReference>
<dbReference type="Pfam" id="PF13399">
    <property type="entry name" value="LytR_C"/>
    <property type="match status" value="1"/>
</dbReference>
<dbReference type="Gene3D" id="3.30.70.2390">
    <property type="match status" value="1"/>
</dbReference>
<dbReference type="InterPro" id="IPR004474">
    <property type="entry name" value="LytR_CpsA_psr"/>
</dbReference>
<dbReference type="Gene3D" id="3.40.630.190">
    <property type="entry name" value="LCP protein"/>
    <property type="match status" value="1"/>
</dbReference>
<evidence type="ECO:0000259" key="4">
    <source>
        <dbReference type="Pfam" id="PF13399"/>
    </source>
</evidence>
<dbReference type="PANTHER" id="PTHR33392:SF6">
    <property type="entry name" value="POLYISOPRENYL-TEICHOIC ACID--PEPTIDOGLYCAN TEICHOIC ACID TRANSFERASE TAGU"/>
    <property type="match status" value="1"/>
</dbReference>
<evidence type="ECO:0000313" key="5">
    <source>
        <dbReference type="EMBL" id="MFD2473126.1"/>
    </source>
</evidence>
<comment type="caution">
    <text evidence="5">The sequence shown here is derived from an EMBL/GenBank/DDBJ whole genome shotgun (WGS) entry which is preliminary data.</text>
</comment>
<evidence type="ECO:0000256" key="2">
    <source>
        <dbReference type="SAM" id="MobiDB-lite"/>
    </source>
</evidence>
<name>A0ABW5HIP5_9PSEU</name>
<dbReference type="Pfam" id="PF03816">
    <property type="entry name" value="LytR_cpsA_psr"/>
    <property type="match status" value="1"/>
</dbReference>
<evidence type="ECO:0000256" key="1">
    <source>
        <dbReference type="ARBA" id="ARBA00006068"/>
    </source>
</evidence>
<accession>A0ABW5HIP5</accession>
<organism evidence="5 6">
    <name type="scientific">Amycolatopsis silviterrae</name>
    <dbReference type="NCBI Taxonomy" id="1656914"/>
    <lineage>
        <taxon>Bacteria</taxon>
        <taxon>Bacillati</taxon>
        <taxon>Actinomycetota</taxon>
        <taxon>Actinomycetes</taxon>
        <taxon>Pseudonocardiales</taxon>
        <taxon>Pseudonocardiaceae</taxon>
        <taxon>Amycolatopsis</taxon>
    </lineage>
</organism>
<dbReference type="InterPro" id="IPR027381">
    <property type="entry name" value="LytR/CpsA/Psr_C"/>
</dbReference>
<dbReference type="PANTHER" id="PTHR33392">
    <property type="entry name" value="POLYISOPRENYL-TEICHOIC ACID--PEPTIDOGLYCAN TEICHOIC ACID TRANSFERASE TAGU"/>
    <property type="match status" value="1"/>
</dbReference>
<evidence type="ECO:0000259" key="3">
    <source>
        <dbReference type="Pfam" id="PF03816"/>
    </source>
</evidence>
<dbReference type="RefSeq" id="WP_378311361.1">
    <property type="nucleotide sequence ID" value="NZ_JBHUKS010000030.1"/>
</dbReference>
<reference evidence="6" key="1">
    <citation type="journal article" date="2019" name="Int. J. Syst. Evol. Microbiol.">
        <title>The Global Catalogue of Microorganisms (GCM) 10K type strain sequencing project: providing services to taxonomists for standard genome sequencing and annotation.</title>
        <authorList>
            <consortium name="The Broad Institute Genomics Platform"/>
            <consortium name="The Broad Institute Genome Sequencing Center for Infectious Disease"/>
            <person name="Wu L."/>
            <person name="Ma J."/>
        </authorList>
    </citation>
    <scope>NUCLEOTIDE SEQUENCE [LARGE SCALE GENOMIC DNA]</scope>
    <source>
        <strain evidence="6">CGMCC 4.7641</strain>
    </source>
</reference>
<feature type="compositionally biased region" description="Low complexity" evidence="2">
    <location>
        <begin position="455"/>
        <end position="466"/>
    </location>
</feature>
<dbReference type="NCBIfam" id="TIGR00350">
    <property type="entry name" value="lytR_cpsA_psr"/>
    <property type="match status" value="1"/>
</dbReference>
<sequence>MVKRANGHWAERIGVVVLVAVLLGGAAYGWAELRALLSGVTTSTALDGRARSGGDTNILVIGLDSRLDERGEPLPAELYEQLHAGDQRAGGYHADVLMLLHVPADGGHPTVISIPRDDYTDLAGCPGGVCQGRIKEAYGYAFAAESHRLAAQGVTGVAAREQRSRDAGRAAEVATVRQFLGGVVVDHFVEVTLVGFFQLAEVVQPITVCLSGNTRDSYSGADFRSGQQRISAAQALAFVRQQRDPQHEFTDLDRERRQQAFLVSLAHQLKESQVFGDPAKLGKLVSVAEQNIAVDSGLDLNALAHQAESFAGGDLTLASLPVERFEKDAKGEDVAIVDPEKIRAAAARLLGRAVPPPPAATAGPAVDVVNASGREGVAARVLKTLPSRGYRAGHVANAKHTHHTVVRYGRGDSASAAKLVAALGGGYGLGYDSALPAGELKLVLGTDFREKAGQVEPVPAAPVSPADELSGGGVPCVR</sequence>
<proteinExistence type="inferred from homology"/>
<comment type="similarity">
    <text evidence="1">Belongs to the LytR/CpsA/Psr (LCP) family.</text>
</comment>
<keyword evidence="6" id="KW-1185">Reference proteome</keyword>
<feature type="region of interest" description="Disordered" evidence="2">
    <location>
        <begin position="455"/>
        <end position="478"/>
    </location>
</feature>
<feature type="domain" description="Cell envelope-related transcriptional attenuator" evidence="3">
    <location>
        <begin position="93"/>
        <end position="270"/>
    </location>
</feature>
<dbReference type="Proteomes" id="UP001597483">
    <property type="component" value="Unassembled WGS sequence"/>
</dbReference>
<gene>
    <name evidence="5" type="ORF">ACFSVL_37400</name>
</gene>
<feature type="domain" description="LytR/CpsA/Psr regulator C-terminal" evidence="4">
    <location>
        <begin position="365"/>
        <end position="448"/>
    </location>
</feature>
<evidence type="ECO:0000313" key="6">
    <source>
        <dbReference type="Proteomes" id="UP001597483"/>
    </source>
</evidence>
<dbReference type="EMBL" id="JBHUKS010000030">
    <property type="protein sequence ID" value="MFD2473126.1"/>
    <property type="molecule type" value="Genomic_DNA"/>
</dbReference>
<protein>
    <submittedName>
        <fullName evidence="5">LCP family protein</fullName>
    </submittedName>
</protein>